<dbReference type="GO" id="GO:0008664">
    <property type="term" value="F:RNA 2',3'-cyclic 3'-phosphodiesterase activity"/>
    <property type="evidence" value="ECO:0007669"/>
    <property type="project" value="UniProtKB-EC"/>
</dbReference>
<dbReference type="Pfam" id="PF13563">
    <property type="entry name" value="2_5_RNA_ligase2"/>
    <property type="match status" value="1"/>
</dbReference>
<dbReference type="EC" id="3.1.4.58" evidence="2"/>
<dbReference type="PATRIC" id="fig|1088869.3.peg.626"/>
<dbReference type="NCBIfam" id="TIGR02258">
    <property type="entry name" value="2_5_ligase"/>
    <property type="match status" value="1"/>
</dbReference>
<comment type="function">
    <text evidence="2">Hydrolyzes RNA 2',3'-cyclic phosphodiester to an RNA 2'-phosphomonoester.</text>
</comment>
<dbReference type="STRING" id="1088869.GMO_06170"/>
<comment type="similarity">
    <text evidence="2">Belongs to the 2H phosphoesterase superfamily. ThpR family.</text>
</comment>
<sequence>MTNPLRPFVLPYECGNFIIPVKNITPFSPLFSRETRLLRLFVALDLPDAQREALALLRGSMPGVQWIPAENYHVTLRFIGEVTDRHMMEEIDLALSRLSWEPFALSFHGADLREGMTADSLVIKLDRSPALNALRSQIETALRRAGCSIAKRRFHPFVALGHTATSQRPEAARWVQTHNLFRTEPMPVEHVTLFESLRGYDQHVYIPRAEYAWNPDISLLFEDE</sequence>
<evidence type="ECO:0000256" key="2">
    <source>
        <dbReference type="HAMAP-Rule" id="MF_01940"/>
    </source>
</evidence>
<name>G6XGK2_9PROT</name>
<comment type="catalytic activity">
    <reaction evidence="2">
        <text>a 3'-end 2',3'-cyclophospho-ribonucleotide-RNA + H2O = a 3'-end 2'-phospho-ribonucleotide-RNA + H(+)</text>
        <dbReference type="Rhea" id="RHEA:11828"/>
        <dbReference type="Rhea" id="RHEA-COMP:10464"/>
        <dbReference type="Rhea" id="RHEA-COMP:17353"/>
        <dbReference type="ChEBI" id="CHEBI:15377"/>
        <dbReference type="ChEBI" id="CHEBI:15378"/>
        <dbReference type="ChEBI" id="CHEBI:83064"/>
        <dbReference type="ChEBI" id="CHEBI:173113"/>
        <dbReference type="EC" id="3.1.4.58"/>
    </reaction>
</comment>
<feature type="active site" description="Proton donor" evidence="2">
    <location>
        <position position="73"/>
    </location>
</feature>
<dbReference type="Proteomes" id="UP000004949">
    <property type="component" value="Unassembled WGS sequence"/>
</dbReference>
<dbReference type="Gene3D" id="3.90.1140.10">
    <property type="entry name" value="Cyclic phosphodiesterase"/>
    <property type="match status" value="1"/>
</dbReference>
<dbReference type="AlphaFoldDB" id="G6XGK2"/>
<keyword evidence="3" id="KW-0436">Ligase</keyword>
<comment type="caution">
    <text evidence="2">Lacks conserved residue(s) required for the propagation of feature annotation.</text>
</comment>
<organism evidence="3 4">
    <name type="scientific">Gluconobacter morbifer G707</name>
    <dbReference type="NCBI Taxonomy" id="1088869"/>
    <lineage>
        <taxon>Bacteria</taxon>
        <taxon>Pseudomonadati</taxon>
        <taxon>Pseudomonadota</taxon>
        <taxon>Alphaproteobacteria</taxon>
        <taxon>Acetobacterales</taxon>
        <taxon>Acetobacteraceae</taxon>
        <taxon>Gluconobacter</taxon>
    </lineage>
</organism>
<dbReference type="HAMAP" id="MF_01940">
    <property type="entry name" value="RNA_CPDase"/>
    <property type="match status" value="1"/>
</dbReference>
<proteinExistence type="inferred from homology"/>
<dbReference type="PANTHER" id="PTHR35561">
    <property type="entry name" value="RNA 2',3'-CYCLIC PHOSPHODIESTERASE"/>
    <property type="match status" value="1"/>
</dbReference>
<accession>G6XGK2</accession>
<keyword evidence="1 2" id="KW-0378">Hydrolase</keyword>
<feature type="short sequence motif" description="HXTX 1" evidence="2">
    <location>
        <begin position="73"/>
        <end position="76"/>
    </location>
</feature>
<dbReference type="GO" id="GO:0004113">
    <property type="term" value="F:2',3'-cyclic-nucleotide 3'-phosphodiesterase activity"/>
    <property type="evidence" value="ECO:0007669"/>
    <property type="project" value="InterPro"/>
</dbReference>
<comment type="caution">
    <text evidence="3">The sequence shown here is derived from an EMBL/GenBank/DDBJ whole genome shotgun (WGS) entry which is preliminary data.</text>
</comment>
<evidence type="ECO:0000313" key="3">
    <source>
        <dbReference type="EMBL" id="EHH69310.1"/>
    </source>
</evidence>
<dbReference type="eggNOG" id="COG1514">
    <property type="taxonomic scope" value="Bacteria"/>
</dbReference>
<dbReference type="SUPFAM" id="SSF55144">
    <property type="entry name" value="LigT-like"/>
    <property type="match status" value="1"/>
</dbReference>
<protein>
    <recommendedName>
        <fullName evidence="2">RNA 2',3'-cyclic phosphodiesterase</fullName>
        <shortName evidence="2">RNA 2',3'-CPDase</shortName>
        <ecNumber evidence="2">3.1.4.58</ecNumber>
    </recommendedName>
</protein>
<dbReference type="EMBL" id="AGQV01000001">
    <property type="protein sequence ID" value="EHH69310.1"/>
    <property type="molecule type" value="Genomic_DNA"/>
</dbReference>
<gene>
    <name evidence="3" type="ORF">GMO_06170</name>
</gene>
<dbReference type="InterPro" id="IPR004175">
    <property type="entry name" value="RNA_CPDase"/>
</dbReference>
<reference evidence="3 4" key="1">
    <citation type="submission" date="2011-10" db="EMBL/GenBank/DDBJ databases">
        <title>Genome sequence of Gluconobacter morbifer G707, isolated from Drosophila gut.</title>
        <authorList>
            <person name="Lee W.-J."/>
            <person name="Kim E.-K."/>
        </authorList>
    </citation>
    <scope>NUCLEOTIDE SEQUENCE [LARGE SCALE GENOMIC DNA]</scope>
    <source>
        <strain evidence="3 4">G707</strain>
    </source>
</reference>
<evidence type="ECO:0000256" key="1">
    <source>
        <dbReference type="ARBA" id="ARBA00022801"/>
    </source>
</evidence>
<dbReference type="PANTHER" id="PTHR35561:SF1">
    <property type="entry name" value="RNA 2',3'-CYCLIC PHOSPHODIESTERASE"/>
    <property type="match status" value="1"/>
</dbReference>
<evidence type="ECO:0000313" key="4">
    <source>
        <dbReference type="Proteomes" id="UP000004949"/>
    </source>
</evidence>
<dbReference type="GO" id="GO:0016874">
    <property type="term" value="F:ligase activity"/>
    <property type="evidence" value="ECO:0007669"/>
    <property type="project" value="UniProtKB-KW"/>
</dbReference>
<keyword evidence="4" id="KW-1185">Reference proteome</keyword>
<dbReference type="InterPro" id="IPR009097">
    <property type="entry name" value="Cyclic_Pdiesterase"/>
</dbReference>